<dbReference type="PROSITE" id="PS51063">
    <property type="entry name" value="HTH_CRP_2"/>
    <property type="match status" value="1"/>
</dbReference>
<dbReference type="CDD" id="cd00038">
    <property type="entry name" value="CAP_ED"/>
    <property type="match status" value="1"/>
</dbReference>
<dbReference type="InterPro" id="IPR000595">
    <property type="entry name" value="cNMP-bd_dom"/>
</dbReference>
<dbReference type="InterPro" id="IPR014710">
    <property type="entry name" value="RmlC-like_jellyroll"/>
</dbReference>
<dbReference type="RefSeq" id="WP_093359213.1">
    <property type="nucleotide sequence ID" value="NZ_FOLG01000001.1"/>
</dbReference>
<evidence type="ECO:0000256" key="1">
    <source>
        <dbReference type="ARBA" id="ARBA00023015"/>
    </source>
</evidence>
<reference evidence="6 7" key="1">
    <citation type="submission" date="2016-10" db="EMBL/GenBank/DDBJ databases">
        <authorList>
            <person name="de Groot N.N."/>
        </authorList>
    </citation>
    <scope>NUCLEOTIDE SEQUENCE [LARGE SCALE GENOMIC DNA]</scope>
    <source>
        <strain evidence="6 7">DSM 19548</strain>
    </source>
</reference>
<protein>
    <submittedName>
        <fullName evidence="6">Crp-like helix-turn-helix domain-containing protein</fullName>
    </submittedName>
</protein>
<proteinExistence type="predicted"/>
<dbReference type="SUPFAM" id="SSF51206">
    <property type="entry name" value="cAMP-binding domain-like"/>
    <property type="match status" value="1"/>
</dbReference>
<dbReference type="Gene3D" id="1.10.10.10">
    <property type="entry name" value="Winged helix-like DNA-binding domain superfamily/Winged helix DNA-binding domain"/>
    <property type="match status" value="1"/>
</dbReference>
<dbReference type="GO" id="GO:0003677">
    <property type="term" value="F:DNA binding"/>
    <property type="evidence" value="ECO:0007669"/>
    <property type="project" value="UniProtKB-KW"/>
</dbReference>
<dbReference type="CDD" id="cd00092">
    <property type="entry name" value="HTH_CRP"/>
    <property type="match status" value="1"/>
</dbReference>
<gene>
    <name evidence="6" type="ORF">SAMN04488094_101665</name>
</gene>
<dbReference type="SMART" id="SM00419">
    <property type="entry name" value="HTH_CRP"/>
    <property type="match status" value="1"/>
</dbReference>
<dbReference type="Pfam" id="PF00027">
    <property type="entry name" value="cNMP_binding"/>
    <property type="match status" value="1"/>
</dbReference>
<dbReference type="InterPro" id="IPR018490">
    <property type="entry name" value="cNMP-bd_dom_sf"/>
</dbReference>
<dbReference type="PRINTS" id="PR00034">
    <property type="entry name" value="HTHCRP"/>
</dbReference>
<evidence type="ECO:0000256" key="2">
    <source>
        <dbReference type="ARBA" id="ARBA00023125"/>
    </source>
</evidence>
<dbReference type="STRING" id="441112.SAMN04488094_101665"/>
<evidence type="ECO:0000256" key="3">
    <source>
        <dbReference type="ARBA" id="ARBA00023163"/>
    </source>
</evidence>
<evidence type="ECO:0000256" key="4">
    <source>
        <dbReference type="SAM" id="MobiDB-lite"/>
    </source>
</evidence>
<dbReference type="Pfam" id="PF13545">
    <property type="entry name" value="HTH_Crp_2"/>
    <property type="match status" value="1"/>
</dbReference>
<dbReference type="SUPFAM" id="SSF46785">
    <property type="entry name" value="Winged helix' DNA-binding domain"/>
    <property type="match status" value="1"/>
</dbReference>
<dbReference type="InterPro" id="IPR036390">
    <property type="entry name" value="WH_DNA-bd_sf"/>
</dbReference>
<organism evidence="6 7">
    <name type="scientific">Tropicimonas isoalkanivorans</name>
    <dbReference type="NCBI Taxonomy" id="441112"/>
    <lineage>
        <taxon>Bacteria</taxon>
        <taxon>Pseudomonadati</taxon>
        <taxon>Pseudomonadota</taxon>
        <taxon>Alphaproteobacteria</taxon>
        <taxon>Rhodobacterales</taxon>
        <taxon>Roseobacteraceae</taxon>
        <taxon>Tropicimonas</taxon>
    </lineage>
</organism>
<dbReference type="InterPro" id="IPR012318">
    <property type="entry name" value="HTH_CRP"/>
</dbReference>
<name>A0A1I1ECR2_9RHOB</name>
<dbReference type="Proteomes" id="UP000198728">
    <property type="component" value="Unassembled WGS sequence"/>
</dbReference>
<dbReference type="AlphaFoldDB" id="A0A1I1ECR2"/>
<feature type="domain" description="HTH crp-type" evidence="5">
    <location>
        <begin position="153"/>
        <end position="229"/>
    </location>
</feature>
<dbReference type="Gene3D" id="2.60.120.10">
    <property type="entry name" value="Jelly Rolls"/>
    <property type="match status" value="1"/>
</dbReference>
<sequence length="265" mass="29483">MGKVAKIHLPDECHRCTLRGAALCRAVAASGLSGVRPARRWRYRRDDVVGGDGESGWVFGVLRSGFLRKEKLRPDGRRTLIGLACPGDLVSWQPETRPSYTLEAATDAEICAFDRQTVARMTAHDSRFQLFQVQEAYESHERQLELIWRRGALTSRERIISFLVMATEFMPVEHCPDGSLIVTVELSRRDWADLSNTTVETISRTLGHLAEKGLVTTVAPGRYRIRDLPLLTRLAGVEAEPDRTGIPVNAGLPAPPQSAPDTRSR</sequence>
<evidence type="ECO:0000313" key="6">
    <source>
        <dbReference type="EMBL" id="SFB82703.1"/>
    </source>
</evidence>
<dbReference type="OrthoDB" id="7856528at2"/>
<dbReference type="EMBL" id="FOLG01000001">
    <property type="protein sequence ID" value="SFB82703.1"/>
    <property type="molecule type" value="Genomic_DNA"/>
</dbReference>
<feature type="region of interest" description="Disordered" evidence="4">
    <location>
        <begin position="242"/>
        <end position="265"/>
    </location>
</feature>
<dbReference type="GO" id="GO:0006355">
    <property type="term" value="P:regulation of DNA-templated transcription"/>
    <property type="evidence" value="ECO:0007669"/>
    <property type="project" value="InterPro"/>
</dbReference>
<keyword evidence="3" id="KW-0804">Transcription</keyword>
<keyword evidence="2" id="KW-0238">DNA-binding</keyword>
<accession>A0A1I1ECR2</accession>
<evidence type="ECO:0000259" key="5">
    <source>
        <dbReference type="PROSITE" id="PS51063"/>
    </source>
</evidence>
<keyword evidence="7" id="KW-1185">Reference proteome</keyword>
<evidence type="ECO:0000313" key="7">
    <source>
        <dbReference type="Proteomes" id="UP000198728"/>
    </source>
</evidence>
<keyword evidence="1" id="KW-0805">Transcription regulation</keyword>
<dbReference type="InterPro" id="IPR036388">
    <property type="entry name" value="WH-like_DNA-bd_sf"/>
</dbReference>